<evidence type="ECO:0000256" key="1">
    <source>
        <dbReference type="ARBA" id="ARBA00023172"/>
    </source>
</evidence>
<organism evidence="3 4">
    <name type="scientific">Arcobacter cryaerophilus gv. pseudocryaerophilus</name>
    <dbReference type="NCBI Taxonomy" id="2933791"/>
    <lineage>
        <taxon>Bacteria</taxon>
        <taxon>Pseudomonadati</taxon>
        <taxon>Campylobacterota</taxon>
        <taxon>Epsilonproteobacteria</taxon>
        <taxon>Campylobacterales</taxon>
        <taxon>Arcobacteraceae</taxon>
        <taxon>Aliarcobacter</taxon>
    </lineage>
</organism>
<dbReference type="GO" id="GO:0015074">
    <property type="term" value="P:DNA integration"/>
    <property type="evidence" value="ECO:0007669"/>
    <property type="project" value="InterPro"/>
</dbReference>
<dbReference type="Pfam" id="PF00589">
    <property type="entry name" value="Phage_integrase"/>
    <property type="match status" value="1"/>
</dbReference>
<proteinExistence type="predicted"/>
<name>A0AAU0P6D2_9BACT</name>
<dbReference type="GO" id="GO:0003677">
    <property type="term" value="F:DNA binding"/>
    <property type="evidence" value="ECO:0007669"/>
    <property type="project" value="InterPro"/>
</dbReference>
<dbReference type="InterPro" id="IPR011010">
    <property type="entry name" value="DNA_brk_join_enz"/>
</dbReference>
<evidence type="ECO:0000313" key="4">
    <source>
        <dbReference type="Proteomes" id="UP001301420"/>
    </source>
</evidence>
<dbReference type="Proteomes" id="UP001301420">
    <property type="component" value="Chromosome"/>
</dbReference>
<keyword evidence="4" id="KW-1185">Reference proteome</keyword>
<evidence type="ECO:0000259" key="2">
    <source>
        <dbReference type="PROSITE" id="PS51898"/>
    </source>
</evidence>
<dbReference type="PROSITE" id="PS51898">
    <property type="entry name" value="TYR_RECOMBINASE"/>
    <property type="match status" value="1"/>
</dbReference>
<reference evidence="3 4" key="1">
    <citation type="submission" date="2023-06" db="EMBL/GenBank/DDBJ databases">
        <title>Characterization of Arcobacter Isolates from Retail Chicken Sold in Supermarkets in Tbilisi, Georgia.</title>
        <authorList>
            <person name="Riediger M."/>
            <person name="Zautner A.E."/>
        </authorList>
    </citation>
    <scope>NUCLEOTIDE SEQUENCE [LARGE SCALE GENOMIC DNA]</scope>
    <source>
        <strain evidence="3 4">DSM 115972</strain>
    </source>
</reference>
<dbReference type="AlphaFoldDB" id="A0AAU0P6D2"/>
<dbReference type="InterPro" id="IPR002104">
    <property type="entry name" value="Integrase_catalytic"/>
</dbReference>
<dbReference type="InterPro" id="IPR013762">
    <property type="entry name" value="Integrase-like_cat_sf"/>
</dbReference>
<dbReference type="GO" id="GO:0006310">
    <property type="term" value="P:DNA recombination"/>
    <property type="evidence" value="ECO:0007669"/>
    <property type="project" value="UniProtKB-KW"/>
</dbReference>
<dbReference type="RefSeq" id="WP_390840159.1">
    <property type="nucleotide sequence ID" value="NZ_CP129950.1"/>
</dbReference>
<keyword evidence="1" id="KW-0233">DNA recombination</keyword>
<dbReference type="EMBL" id="CP129950">
    <property type="protein sequence ID" value="WPD04404.1"/>
    <property type="molecule type" value="Genomic_DNA"/>
</dbReference>
<evidence type="ECO:0000313" key="3">
    <source>
        <dbReference type="EMBL" id="WPD04404.1"/>
    </source>
</evidence>
<dbReference type="SUPFAM" id="SSF56349">
    <property type="entry name" value="DNA breaking-rejoining enzymes"/>
    <property type="match status" value="1"/>
</dbReference>
<dbReference type="Gene3D" id="1.10.443.10">
    <property type="entry name" value="Intergrase catalytic core"/>
    <property type="match status" value="1"/>
</dbReference>
<feature type="domain" description="Tyr recombinase" evidence="2">
    <location>
        <begin position="1"/>
        <end position="52"/>
    </location>
</feature>
<accession>A0AAU0P6D2</accession>
<sequence>MYQTRHSFASNMLSNKEDIFWVSKMLGHKNPNITLEKYSKYIKSNRTKKQPLWIQKTMFWYKIDTVVLLDIGYIEIHK</sequence>
<gene>
    <name evidence="3" type="ORF">QUR79_11060</name>
</gene>
<protein>
    <submittedName>
        <fullName evidence="3">Tyrosine-type recombinase/integrase</fullName>
    </submittedName>
</protein>